<dbReference type="PROSITE" id="PS51257">
    <property type="entry name" value="PROKAR_LIPOPROTEIN"/>
    <property type="match status" value="1"/>
</dbReference>
<dbReference type="Pfam" id="PF02321">
    <property type="entry name" value="OEP"/>
    <property type="match status" value="2"/>
</dbReference>
<evidence type="ECO:0000256" key="7">
    <source>
        <dbReference type="ARBA" id="ARBA00023139"/>
    </source>
</evidence>
<gene>
    <name evidence="10" type="ORF">BSIN_5220</name>
</gene>
<feature type="signal peptide" evidence="9">
    <location>
        <begin position="1"/>
        <end position="19"/>
    </location>
</feature>
<dbReference type="Proteomes" id="UP000198460">
    <property type="component" value="Unassembled WGS sequence"/>
</dbReference>
<evidence type="ECO:0000256" key="8">
    <source>
        <dbReference type="ARBA" id="ARBA00023288"/>
    </source>
</evidence>
<evidence type="ECO:0000256" key="5">
    <source>
        <dbReference type="ARBA" id="ARBA00022729"/>
    </source>
</evidence>
<name>A0A238HD27_9BURK</name>
<dbReference type="InterPro" id="IPR003423">
    <property type="entry name" value="OMP_efflux"/>
</dbReference>
<dbReference type="AlphaFoldDB" id="A0A238HD27"/>
<dbReference type="GO" id="GO:0015562">
    <property type="term" value="F:efflux transmembrane transporter activity"/>
    <property type="evidence" value="ECO:0007669"/>
    <property type="project" value="InterPro"/>
</dbReference>
<feature type="chain" id="PRO_5011830488" evidence="9">
    <location>
        <begin position="20"/>
        <end position="475"/>
    </location>
</feature>
<accession>A0A238HD27</accession>
<dbReference type="Gene3D" id="2.20.200.10">
    <property type="entry name" value="Outer membrane efflux proteins (OEP)"/>
    <property type="match status" value="1"/>
</dbReference>
<comment type="subcellular location">
    <subcellularLocation>
        <location evidence="9">Cell membrane</location>
        <topology evidence="9">Lipid-anchor</topology>
    </subcellularLocation>
    <subcellularLocation>
        <location evidence="1">Membrane</location>
    </subcellularLocation>
</comment>
<dbReference type="SUPFAM" id="SSF56954">
    <property type="entry name" value="Outer membrane efflux proteins (OEP)"/>
    <property type="match status" value="1"/>
</dbReference>
<evidence type="ECO:0000256" key="9">
    <source>
        <dbReference type="RuleBase" id="RU362097"/>
    </source>
</evidence>
<evidence type="ECO:0000313" key="10">
    <source>
        <dbReference type="EMBL" id="SMG02953.1"/>
    </source>
</evidence>
<evidence type="ECO:0000256" key="6">
    <source>
        <dbReference type="ARBA" id="ARBA00023136"/>
    </source>
</evidence>
<reference evidence="10 11" key="1">
    <citation type="submission" date="2017-04" db="EMBL/GenBank/DDBJ databases">
        <authorList>
            <person name="Afonso C.L."/>
            <person name="Miller P.J."/>
            <person name="Scott M.A."/>
            <person name="Spackman E."/>
            <person name="Goraichik I."/>
            <person name="Dimitrov K.M."/>
            <person name="Suarez D.L."/>
            <person name="Swayne D.E."/>
        </authorList>
    </citation>
    <scope>NUCLEOTIDE SEQUENCE [LARGE SCALE GENOMIC DNA]</scope>
    <source>
        <strain evidence="10">LMG 28154</strain>
    </source>
</reference>
<dbReference type="EMBL" id="FXAN01000118">
    <property type="protein sequence ID" value="SMG02953.1"/>
    <property type="molecule type" value="Genomic_DNA"/>
</dbReference>
<sequence>MLSTQFKLALSAISVAVLAGCVNYAGIHAKGKLNTPQDIPSETVLDAHAPAAVNWPQDKWWEKFEDPQLNQLIQDALASNPDIAEVQARMDRATAVMDYANADRYPSVDAGAGISRSRLARSDDYAGLGNRYITLRSLDVQFGYTFDLWGGKRAAWESALNRATAAEVDVQSARLNLAASVAKAYNQLAFSWELLDLSERDLDRLEKMLTLSKQRFKLGLDNQSQLKLVEGLRNRASAQVIEARNDIEISKLQLATLSGKGLDRALSIQRPQRMKPYVDGLPSNIPAELLGRRPDIVAARLRVEAELKNTDAVKADFYPNINLVASVGVHSLLGDSFFDSVSKFWRIAPAVTLPIFDAGRLRSTLRTSNADLDVAIAQYNKTLNTAFHDVGASATQIRSLSGQISEQEKARTSTFESFTLAHDRYNVGQDSFLDYLNAERQLISDETQLALLRSKQVDASISLLLALGGGFRAVH</sequence>
<evidence type="ECO:0000256" key="3">
    <source>
        <dbReference type="ARBA" id="ARBA00022452"/>
    </source>
</evidence>
<protein>
    <submittedName>
        <fullName evidence="10">Outer membrane component of tripartite multidrug resistance system</fullName>
    </submittedName>
</protein>
<evidence type="ECO:0000256" key="4">
    <source>
        <dbReference type="ARBA" id="ARBA00022692"/>
    </source>
</evidence>
<dbReference type="Gene3D" id="1.20.1600.10">
    <property type="entry name" value="Outer membrane efflux proteins (OEP)"/>
    <property type="match status" value="1"/>
</dbReference>
<keyword evidence="5 9" id="KW-0732">Signal</keyword>
<comment type="similarity">
    <text evidence="2 9">Belongs to the outer membrane factor (OMF) (TC 1.B.17) family.</text>
</comment>
<proteinExistence type="inferred from homology"/>
<evidence type="ECO:0000313" key="11">
    <source>
        <dbReference type="Proteomes" id="UP000198460"/>
    </source>
</evidence>
<keyword evidence="7 9" id="KW-0564">Palmitate</keyword>
<evidence type="ECO:0000256" key="2">
    <source>
        <dbReference type="ARBA" id="ARBA00007613"/>
    </source>
</evidence>
<dbReference type="PANTHER" id="PTHR30203">
    <property type="entry name" value="OUTER MEMBRANE CATION EFFLUX PROTEIN"/>
    <property type="match status" value="1"/>
</dbReference>
<keyword evidence="3 9" id="KW-1134">Transmembrane beta strand</keyword>
<organism evidence="10 11">
    <name type="scientific">Burkholderia singularis</name>
    <dbReference type="NCBI Taxonomy" id="1503053"/>
    <lineage>
        <taxon>Bacteria</taxon>
        <taxon>Pseudomonadati</taxon>
        <taxon>Pseudomonadota</taxon>
        <taxon>Betaproteobacteria</taxon>
        <taxon>Burkholderiales</taxon>
        <taxon>Burkholderiaceae</taxon>
        <taxon>Burkholderia</taxon>
        <taxon>pseudomallei group</taxon>
    </lineage>
</organism>
<dbReference type="RefSeq" id="WP_089342216.1">
    <property type="nucleotide sequence ID" value="NZ_FXAN01000118.1"/>
</dbReference>
<keyword evidence="4 9" id="KW-0812">Transmembrane</keyword>
<keyword evidence="6 9" id="KW-0472">Membrane</keyword>
<dbReference type="InterPro" id="IPR010131">
    <property type="entry name" value="MdtP/NodT-like"/>
</dbReference>
<dbReference type="NCBIfam" id="TIGR01845">
    <property type="entry name" value="outer_NodT"/>
    <property type="match status" value="1"/>
</dbReference>
<evidence type="ECO:0000256" key="1">
    <source>
        <dbReference type="ARBA" id="ARBA00004370"/>
    </source>
</evidence>
<keyword evidence="8 9" id="KW-0449">Lipoprotein</keyword>
<dbReference type="PANTHER" id="PTHR30203:SF20">
    <property type="entry name" value="MULTIDRUG RESISTANCE OUTER MEMBRANE PROTEIN MDTP-RELATED"/>
    <property type="match status" value="1"/>
</dbReference>
<dbReference type="GO" id="GO:0005886">
    <property type="term" value="C:plasma membrane"/>
    <property type="evidence" value="ECO:0007669"/>
    <property type="project" value="UniProtKB-SubCell"/>
</dbReference>